<dbReference type="EMBL" id="SPOF01000034">
    <property type="protein sequence ID" value="TIB10041.1"/>
    <property type="molecule type" value="Genomic_DNA"/>
</dbReference>
<dbReference type="FunFam" id="1.20.5.110:FF:000059">
    <property type="entry name" value="Related to syntaxin 12"/>
    <property type="match status" value="1"/>
</dbReference>
<dbReference type="GO" id="GO:0006886">
    <property type="term" value="P:intracellular protein transport"/>
    <property type="evidence" value="ECO:0007669"/>
    <property type="project" value="InterPro"/>
</dbReference>
<sequence length="998" mass="112511">MVDTQPASLHSLPAELLDMVLILQPQLAKTCKYLYNLNLKNDFAIVRGPGCKIRGVSHYTFSETPVKLIGGFNGRLKRMTILPCADYVRKLYVNMHNTKSGKMGSYINTLANHVCAFTNLHQLTVTLSSLYHVLAMKNIVMENISTLVLECRSFYLEDSEPDDVVDLLLTSFPNLEKVLLYAGNDFRGSAEKLKKVCSDYQALGDLTVTSFNDLESGGVPLSTPNESPGVSSGLSGYTKHSSQLTPTTDEFIQLKDKLSISIFKINGNIQGINRIVAVLGTAKEQGDSRDRLHELLESTRLIVKNTTENVRNFTNWDYGAHPANSPQIIRNTQSKISRDFSGALQSFQRVQKDAAERTKLSTEKELSRRVEGAAQPAQPDEVLYNHQDIYQGELQEEQQQQQEQHQQQIHPRRITEAEMAYQDGLIEERDHEIRDIETGIHELNDIFRDLGGIVVEQGGMLDNIESNVDNISSDANRANDQLISAHEYQRKAGKRALCLLLILTINSSPSNHDESPQSQKVARSTPTVSSPKFESTTAELNKRPLSTMFNNVGSASGSTSSHAHAHTHTHIQTQTHTLEEDFRSDMRSNRSSTGTLGTITRNSLRRRTKPSLQLFNSPTSSHQPQEHQSPYTPTLKPSSTHHRNLSTEYLSHKIQGWMPNFTNSLSTPQISTESSSYDNNHKESKDSKDNSKRGMLGKAFSSLHFNDLGKSSPQNSILNYRLRIGYPNQRLVFGACLWQSTYTTKIDKSPSLWKIPIEAKEYLPCLVIRCFEYLIQWAMVEEGIFRISGKSSQILQLRNEFDSGSDIYLRDIHPSILDPHAVASIFKAYLRELPHNILTNENIPQFNDFMQISYKVNAVTSDDTPAAALKCNYKQCDQIDSSDVDLKLLKDILSELPHSNYWLLRLTMKILKLTADNSEVNKMTLSNLVLVICPSVCLSAIFVKILVKHFDYLFGIDHVFEDSEDDELSYLRPETSQLVSSSGERRKFKLLSSKRDKK</sequence>
<evidence type="ECO:0000256" key="2">
    <source>
        <dbReference type="RuleBase" id="RU003858"/>
    </source>
</evidence>
<gene>
    <name evidence="6" type="ORF">E3P90_02981</name>
</gene>
<dbReference type="PANTHER" id="PTHR12783">
    <property type="entry name" value="RALA BINDING PROTEIN 1 RALBP1"/>
    <property type="match status" value="1"/>
</dbReference>
<feature type="compositionally biased region" description="Basic and acidic residues" evidence="3">
    <location>
        <begin position="355"/>
        <end position="371"/>
    </location>
</feature>
<proteinExistence type="inferred from homology"/>
<feature type="compositionally biased region" description="Polar residues" evidence="3">
    <location>
        <begin position="668"/>
        <end position="678"/>
    </location>
</feature>
<feature type="compositionally biased region" description="Low complexity" evidence="3">
    <location>
        <begin position="553"/>
        <end position="562"/>
    </location>
</feature>
<name>A0A4T0H7K5_WALIC</name>
<dbReference type="SMART" id="SM00324">
    <property type="entry name" value="RhoGAP"/>
    <property type="match status" value="1"/>
</dbReference>
<feature type="region of interest" description="Disordered" evidence="3">
    <location>
        <begin position="219"/>
        <end position="241"/>
    </location>
</feature>
<protein>
    <recommendedName>
        <fullName evidence="8">t-SNARE coiled-coil homology domain-containing protein</fullName>
    </recommendedName>
</protein>
<dbReference type="InterPro" id="IPR006012">
    <property type="entry name" value="Syntaxin/epimorphin_CS"/>
</dbReference>
<dbReference type="Gene3D" id="1.20.5.110">
    <property type="match status" value="1"/>
</dbReference>
<evidence type="ECO:0000313" key="7">
    <source>
        <dbReference type="Proteomes" id="UP000306954"/>
    </source>
</evidence>
<dbReference type="GO" id="GO:0016020">
    <property type="term" value="C:membrane"/>
    <property type="evidence" value="ECO:0007669"/>
    <property type="project" value="InterPro"/>
</dbReference>
<evidence type="ECO:0000259" key="5">
    <source>
        <dbReference type="PROSITE" id="PS50238"/>
    </source>
</evidence>
<dbReference type="CDD" id="cd15840">
    <property type="entry name" value="SNARE_Qa"/>
    <property type="match status" value="1"/>
</dbReference>
<dbReference type="InterPro" id="IPR000198">
    <property type="entry name" value="RhoGAP_dom"/>
</dbReference>
<dbReference type="GO" id="GO:0005096">
    <property type="term" value="F:GTPase activator activity"/>
    <property type="evidence" value="ECO:0007669"/>
    <property type="project" value="InterPro"/>
</dbReference>
<reference evidence="6 7" key="1">
    <citation type="submission" date="2019-03" db="EMBL/GenBank/DDBJ databases">
        <title>Sequencing 23 genomes of Wallemia ichthyophaga.</title>
        <authorList>
            <person name="Gostincar C."/>
        </authorList>
    </citation>
    <scope>NUCLEOTIDE SEQUENCE [LARGE SCALE GENOMIC DNA]</scope>
    <source>
        <strain evidence="6 7">EXF-8621</strain>
    </source>
</reference>
<dbReference type="PROSITE" id="PS00914">
    <property type="entry name" value="SYNTAXIN"/>
    <property type="match status" value="1"/>
</dbReference>
<feature type="compositionally biased region" description="Polar residues" evidence="3">
    <location>
        <begin position="610"/>
        <end position="638"/>
    </location>
</feature>
<dbReference type="PROSITE" id="PS50238">
    <property type="entry name" value="RHOGAP"/>
    <property type="match status" value="1"/>
</dbReference>
<feature type="domain" description="Rho-GAP" evidence="5">
    <location>
        <begin position="755"/>
        <end position="968"/>
    </location>
</feature>
<dbReference type="InterPro" id="IPR039767">
    <property type="entry name" value="RALBP1"/>
</dbReference>
<dbReference type="Pfam" id="PF14523">
    <property type="entry name" value="Syntaxin_2"/>
    <property type="match status" value="1"/>
</dbReference>
<dbReference type="Pfam" id="PF00620">
    <property type="entry name" value="RhoGAP"/>
    <property type="match status" value="1"/>
</dbReference>
<dbReference type="AlphaFoldDB" id="A0A4T0H7K5"/>
<organism evidence="6 7">
    <name type="scientific">Wallemia ichthyophaga</name>
    <dbReference type="NCBI Taxonomy" id="245174"/>
    <lineage>
        <taxon>Eukaryota</taxon>
        <taxon>Fungi</taxon>
        <taxon>Dikarya</taxon>
        <taxon>Basidiomycota</taxon>
        <taxon>Wallemiomycotina</taxon>
        <taxon>Wallemiomycetes</taxon>
        <taxon>Wallemiales</taxon>
        <taxon>Wallemiaceae</taxon>
        <taxon>Wallemia</taxon>
    </lineage>
</organism>
<dbReference type="SMART" id="SM00503">
    <property type="entry name" value="SynN"/>
    <property type="match status" value="1"/>
</dbReference>
<dbReference type="Proteomes" id="UP000306954">
    <property type="component" value="Unassembled WGS sequence"/>
</dbReference>
<dbReference type="SUPFAM" id="SSF48350">
    <property type="entry name" value="GTPase activation domain, GAP"/>
    <property type="match status" value="1"/>
</dbReference>
<accession>A0A4T0H7K5</accession>
<feature type="region of interest" description="Disordered" evidence="3">
    <location>
        <begin position="668"/>
        <end position="693"/>
    </location>
</feature>
<dbReference type="InterPro" id="IPR010989">
    <property type="entry name" value="SNARE"/>
</dbReference>
<dbReference type="Gene3D" id="1.20.58.70">
    <property type="match status" value="1"/>
</dbReference>
<feature type="region of interest" description="Disordered" evidence="3">
    <location>
        <begin position="355"/>
        <end position="382"/>
    </location>
</feature>
<feature type="compositionally biased region" description="Basic and acidic residues" evidence="3">
    <location>
        <begin position="577"/>
        <end position="588"/>
    </location>
</feature>
<evidence type="ECO:0000256" key="1">
    <source>
        <dbReference type="ARBA" id="ARBA00009063"/>
    </source>
</evidence>
<dbReference type="InterPro" id="IPR000727">
    <property type="entry name" value="T_SNARE_dom"/>
</dbReference>
<dbReference type="GO" id="GO:0007264">
    <property type="term" value="P:small GTPase-mediated signal transduction"/>
    <property type="evidence" value="ECO:0007669"/>
    <property type="project" value="InterPro"/>
</dbReference>
<feature type="compositionally biased region" description="Polar residues" evidence="3">
    <location>
        <begin position="222"/>
        <end position="241"/>
    </location>
</feature>
<evidence type="ECO:0008006" key="8">
    <source>
        <dbReference type="Google" id="ProtNLM"/>
    </source>
</evidence>
<dbReference type="CDD" id="cd00159">
    <property type="entry name" value="RhoGAP"/>
    <property type="match status" value="1"/>
</dbReference>
<dbReference type="Gene3D" id="1.10.555.10">
    <property type="entry name" value="Rho GTPase activation protein"/>
    <property type="match status" value="1"/>
</dbReference>
<dbReference type="PROSITE" id="PS50192">
    <property type="entry name" value="T_SNARE"/>
    <property type="match status" value="1"/>
</dbReference>
<dbReference type="SUPFAM" id="SSF47661">
    <property type="entry name" value="t-snare proteins"/>
    <property type="match status" value="1"/>
</dbReference>
<dbReference type="GO" id="GO:0031267">
    <property type="term" value="F:small GTPase binding"/>
    <property type="evidence" value="ECO:0007669"/>
    <property type="project" value="InterPro"/>
</dbReference>
<dbReference type="Pfam" id="PF05739">
    <property type="entry name" value="SNARE"/>
    <property type="match status" value="1"/>
</dbReference>
<dbReference type="InterPro" id="IPR006011">
    <property type="entry name" value="Syntaxin_N"/>
</dbReference>
<dbReference type="GO" id="GO:0005484">
    <property type="term" value="F:SNAP receptor activity"/>
    <property type="evidence" value="ECO:0007669"/>
    <property type="project" value="InterPro"/>
</dbReference>
<evidence type="ECO:0000313" key="6">
    <source>
        <dbReference type="EMBL" id="TIB10041.1"/>
    </source>
</evidence>
<evidence type="ECO:0000259" key="4">
    <source>
        <dbReference type="PROSITE" id="PS50192"/>
    </source>
</evidence>
<comment type="caution">
    <text evidence="6">The sequence shown here is derived from an EMBL/GenBank/DDBJ whole genome shotgun (WGS) entry which is preliminary data.</text>
</comment>
<dbReference type="PANTHER" id="PTHR12783:SF5">
    <property type="entry name" value="RALA-BINDING PROTEIN 1"/>
    <property type="match status" value="1"/>
</dbReference>
<feature type="region of interest" description="Disordered" evidence="3">
    <location>
        <begin position="508"/>
        <end position="643"/>
    </location>
</feature>
<dbReference type="InterPro" id="IPR008936">
    <property type="entry name" value="Rho_GTPase_activation_prot"/>
</dbReference>
<feature type="compositionally biased region" description="Polar residues" evidence="3">
    <location>
        <begin position="589"/>
        <end position="602"/>
    </location>
</feature>
<dbReference type="GO" id="GO:0016192">
    <property type="term" value="P:vesicle-mediated transport"/>
    <property type="evidence" value="ECO:0007669"/>
    <property type="project" value="InterPro"/>
</dbReference>
<feature type="compositionally biased region" description="Basic and acidic residues" evidence="3">
    <location>
        <begin position="679"/>
        <end position="692"/>
    </location>
</feature>
<feature type="compositionally biased region" description="Polar residues" evidence="3">
    <location>
        <begin position="508"/>
        <end position="539"/>
    </location>
</feature>
<dbReference type="SMART" id="SM00397">
    <property type="entry name" value="t_SNARE"/>
    <property type="match status" value="1"/>
</dbReference>
<comment type="similarity">
    <text evidence="1 2">Belongs to the syntaxin family.</text>
</comment>
<evidence type="ECO:0000256" key="3">
    <source>
        <dbReference type="SAM" id="MobiDB-lite"/>
    </source>
</evidence>
<feature type="domain" description="T-SNARE coiled-coil homology" evidence="4">
    <location>
        <begin position="423"/>
        <end position="485"/>
    </location>
</feature>